<protein>
    <recommendedName>
        <fullName evidence="2">Putative nickel insertion protein</fullName>
    </recommendedName>
</protein>
<reference evidence="3 4" key="1">
    <citation type="submission" date="2021-03" db="EMBL/GenBank/DDBJ databases">
        <title>Genomic and phenotypic characterization of Chloracidobacterium isolates provides evidence for multiple species.</title>
        <authorList>
            <person name="Saini M.K."/>
            <person name="Costas A.M.G."/>
            <person name="Tank M."/>
            <person name="Bryant D.A."/>
        </authorList>
    </citation>
    <scope>NUCLEOTIDE SEQUENCE [LARGE SCALE GENOMIC DNA]</scope>
    <source>
        <strain evidence="3 4">BV2-C</strain>
    </source>
</reference>
<dbReference type="InterPro" id="IPR002822">
    <property type="entry name" value="Ni_insertion"/>
</dbReference>
<organism evidence="3 4">
    <name type="scientific">Chloracidobacterium validum</name>
    <dbReference type="NCBI Taxonomy" id="2821543"/>
    <lineage>
        <taxon>Bacteria</taxon>
        <taxon>Pseudomonadati</taxon>
        <taxon>Acidobacteriota</taxon>
        <taxon>Terriglobia</taxon>
        <taxon>Terriglobales</taxon>
        <taxon>Acidobacteriaceae</taxon>
        <taxon>Chloracidobacterium</taxon>
    </lineage>
</organism>
<evidence type="ECO:0000313" key="4">
    <source>
        <dbReference type="Proteomes" id="UP000676506"/>
    </source>
</evidence>
<dbReference type="Pfam" id="PF01969">
    <property type="entry name" value="Ni_insertion"/>
    <property type="match status" value="1"/>
</dbReference>
<name>A0ABX8BAE2_9BACT</name>
<dbReference type="Gene3D" id="3.30.70.1380">
    <property type="entry name" value="Transcriptional regulatory protein pf0864 domain like"/>
    <property type="match status" value="1"/>
</dbReference>
<dbReference type="EMBL" id="CP072648">
    <property type="protein sequence ID" value="QUW02639.1"/>
    <property type="molecule type" value="Genomic_DNA"/>
</dbReference>
<dbReference type="NCBIfam" id="TIGR00299">
    <property type="entry name" value="nickel pincer cofactor biosynthesis protein LarC"/>
    <property type="match status" value="1"/>
</dbReference>
<evidence type="ECO:0000256" key="1">
    <source>
        <dbReference type="ARBA" id="ARBA00022596"/>
    </source>
</evidence>
<accession>A0ABX8BAE2</accession>
<dbReference type="Gene3D" id="3.10.20.300">
    <property type="entry name" value="mk0293 like domain"/>
    <property type="match status" value="1"/>
</dbReference>
<dbReference type="RefSeq" id="WP_211428530.1">
    <property type="nucleotide sequence ID" value="NZ_CP072648.1"/>
</dbReference>
<dbReference type="PANTHER" id="PTHR36566">
    <property type="entry name" value="NICKEL INSERTION PROTEIN-RELATED"/>
    <property type="match status" value="1"/>
</dbReference>
<keyword evidence="2" id="KW-0456">Lyase</keyword>
<keyword evidence="4" id="KW-1185">Reference proteome</keyword>
<dbReference type="PANTHER" id="PTHR36566:SF1">
    <property type="entry name" value="PYRIDINIUM-3,5-BISTHIOCARBOXYLIC ACID MONONUCLEOTIDE NICKEL INSERTION PROTEIN"/>
    <property type="match status" value="1"/>
</dbReference>
<evidence type="ECO:0000313" key="3">
    <source>
        <dbReference type="EMBL" id="QUW02639.1"/>
    </source>
</evidence>
<gene>
    <name evidence="3" type="primary">larC</name>
    <name evidence="3" type="ORF">J8C06_09865</name>
</gene>
<dbReference type="Proteomes" id="UP000676506">
    <property type="component" value="Chromosome 1"/>
</dbReference>
<proteinExistence type="inferred from homology"/>
<dbReference type="HAMAP" id="MF_01074">
    <property type="entry name" value="LarC"/>
    <property type="match status" value="1"/>
</dbReference>
<comment type="similarity">
    <text evidence="2">Belongs to the LarC family.</text>
</comment>
<keyword evidence="1 2" id="KW-0533">Nickel</keyword>
<sequence>MQARTTQMGIIQTSHIHFDAFAGASGDMIIGALLDAGASFEQLQADLATLRLEGYTLSLQRVKRAAIDCAKFDVTVTAAQPPSHAPHHDHRHDHHGRGFREIATILESADLSARVKDRAKAVFWRLAEVEGRVHGIPPEAVHFHEVGAVDAIVDIVGACLCFEQLGVEHFTSAPLRTGFGLIACAHGQYPIPAPGTAELLKGVPWYAGDIEGEFTTPTGAAIITTLCQHYTPAPTFTVTHIGYGAGTRDTHHLPNALRVFLGGAASAAGEAQQVISMLEANLDDQSPQQLGYVMEQLLAAGALDVFFTPIHMKKNRPAVLLTVLSRPEDESRLAEIIFRETTTLGIRTRQTARYTLPRRQVQVTTAVGQVRVKVATLADGTEKISPEYEDCRHLAEATGQPLWQIYAAASEAYEKQRTVNAE</sequence>
<evidence type="ECO:0000256" key="2">
    <source>
        <dbReference type="HAMAP-Rule" id="MF_01074"/>
    </source>
</evidence>